<keyword evidence="7" id="KW-1185">Reference proteome</keyword>
<name>A0ABP7RZV9_9SPHN</name>
<feature type="chain" id="PRO_5045942610" evidence="5">
    <location>
        <begin position="19"/>
        <end position="345"/>
    </location>
</feature>
<evidence type="ECO:0000256" key="2">
    <source>
        <dbReference type="ARBA" id="ARBA00022801"/>
    </source>
</evidence>
<dbReference type="SUPFAM" id="SSF75005">
    <property type="entry name" value="Arabinanase/levansucrase/invertase"/>
    <property type="match status" value="1"/>
</dbReference>
<feature type="signal peptide" evidence="5">
    <location>
        <begin position="1"/>
        <end position="18"/>
    </location>
</feature>
<sequence>MKALFLGLGLLLTGCATMAPPPTYTNPVIDADFPDPAVVRAEDGTFYVYATQGGEPMRNIQAARSQDLARWEPLADVLPVKPGWASRTQDFWAPDVVRRGNRWLLYYSAKPDAALTDDKRGLCLAVATASRPEGPFTDKGSPLLCGESFVNIDPFVFDDSATGKTWLYWGSGFGPIKVQELSVDGLGFAAGSKPVELVSVIRTEDAREYRRLVEGAWVTARDGWYYLFFSGDNCCGPKAHYATMVARSRSATGPFEVRDRPLYLVLEASQRWVAPGHNSVIRDDKGTDWILYHAVDARRPRTNSSDDMNTRRVMLLDRLEWVDGWPRIRALSPTETAQPGPVIRR</sequence>
<dbReference type="InterPro" id="IPR051795">
    <property type="entry name" value="Glycosyl_Hydrlase_43"/>
</dbReference>
<keyword evidence="5" id="KW-0732">Signal</keyword>
<evidence type="ECO:0000256" key="5">
    <source>
        <dbReference type="SAM" id="SignalP"/>
    </source>
</evidence>
<dbReference type="EMBL" id="BAAAZD010000002">
    <property type="protein sequence ID" value="GAA4004460.1"/>
    <property type="molecule type" value="Genomic_DNA"/>
</dbReference>
<dbReference type="InterPro" id="IPR023296">
    <property type="entry name" value="Glyco_hydro_beta-prop_sf"/>
</dbReference>
<evidence type="ECO:0000313" key="7">
    <source>
        <dbReference type="Proteomes" id="UP001501310"/>
    </source>
</evidence>
<gene>
    <name evidence="6" type="ORF">GCM10022211_15490</name>
</gene>
<proteinExistence type="inferred from homology"/>
<dbReference type="CDD" id="cd08999">
    <property type="entry name" value="GH43_ABN-like"/>
    <property type="match status" value="1"/>
</dbReference>
<organism evidence="6 7">
    <name type="scientific">Sphingomonas humi</name>
    <dbReference type="NCBI Taxonomy" id="335630"/>
    <lineage>
        <taxon>Bacteria</taxon>
        <taxon>Pseudomonadati</taxon>
        <taxon>Pseudomonadota</taxon>
        <taxon>Alphaproteobacteria</taxon>
        <taxon>Sphingomonadales</taxon>
        <taxon>Sphingomonadaceae</taxon>
        <taxon>Sphingomonas</taxon>
    </lineage>
</organism>
<evidence type="ECO:0000313" key="6">
    <source>
        <dbReference type="EMBL" id="GAA4004460.1"/>
    </source>
</evidence>
<dbReference type="PANTHER" id="PTHR42812">
    <property type="entry name" value="BETA-XYLOSIDASE"/>
    <property type="match status" value="1"/>
</dbReference>
<dbReference type="PROSITE" id="PS51257">
    <property type="entry name" value="PROKAR_LIPOPROTEIN"/>
    <property type="match status" value="1"/>
</dbReference>
<evidence type="ECO:0000256" key="3">
    <source>
        <dbReference type="ARBA" id="ARBA00023295"/>
    </source>
</evidence>
<dbReference type="Proteomes" id="UP001501310">
    <property type="component" value="Unassembled WGS sequence"/>
</dbReference>
<keyword evidence="2 4" id="KW-0378">Hydrolase</keyword>
<keyword evidence="3 4" id="KW-0326">Glycosidase</keyword>
<dbReference type="InterPro" id="IPR006710">
    <property type="entry name" value="Glyco_hydro_43"/>
</dbReference>
<dbReference type="Gene3D" id="2.115.10.20">
    <property type="entry name" value="Glycosyl hydrolase domain, family 43"/>
    <property type="match status" value="1"/>
</dbReference>
<accession>A0ABP7RZV9</accession>
<dbReference type="Pfam" id="PF04616">
    <property type="entry name" value="Glyco_hydro_43"/>
    <property type="match status" value="1"/>
</dbReference>
<dbReference type="PANTHER" id="PTHR42812:SF5">
    <property type="entry name" value="ENDO-ARABINASE"/>
    <property type="match status" value="1"/>
</dbReference>
<evidence type="ECO:0000256" key="1">
    <source>
        <dbReference type="ARBA" id="ARBA00009865"/>
    </source>
</evidence>
<evidence type="ECO:0000256" key="4">
    <source>
        <dbReference type="RuleBase" id="RU361187"/>
    </source>
</evidence>
<comment type="similarity">
    <text evidence="1 4">Belongs to the glycosyl hydrolase 43 family.</text>
</comment>
<protein>
    <submittedName>
        <fullName evidence="6">Family 43 glycosylhydrolase</fullName>
    </submittedName>
</protein>
<dbReference type="RefSeq" id="WP_344709668.1">
    <property type="nucleotide sequence ID" value="NZ_BAAAZD010000002.1"/>
</dbReference>
<comment type="caution">
    <text evidence="6">The sequence shown here is derived from an EMBL/GenBank/DDBJ whole genome shotgun (WGS) entry which is preliminary data.</text>
</comment>
<reference evidence="7" key="1">
    <citation type="journal article" date="2019" name="Int. J. Syst. Evol. Microbiol.">
        <title>The Global Catalogue of Microorganisms (GCM) 10K type strain sequencing project: providing services to taxonomists for standard genome sequencing and annotation.</title>
        <authorList>
            <consortium name="The Broad Institute Genomics Platform"/>
            <consortium name="The Broad Institute Genome Sequencing Center for Infectious Disease"/>
            <person name="Wu L."/>
            <person name="Ma J."/>
        </authorList>
    </citation>
    <scope>NUCLEOTIDE SEQUENCE [LARGE SCALE GENOMIC DNA]</scope>
    <source>
        <strain evidence="7">JCM 16603</strain>
    </source>
</reference>